<keyword evidence="2 5" id="KW-0238">DNA-binding</keyword>
<organism evidence="5 6">
    <name type="scientific">Desmospora profundinema</name>
    <dbReference type="NCBI Taxonomy" id="1571184"/>
    <lineage>
        <taxon>Bacteria</taxon>
        <taxon>Bacillati</taxon>
        <taxon>Bacillota</taxon>
        <taxon>Bacilli</taxon>
        <taxon>Bacillales</taxon>
        <taxon>Thermoactinomycetaceae</taxon>
        <taxon>Desmospora</taxon>
    </lineage>
</organism>
<evidence type="ECO:0000313" key="5">
    <source>
        <dbReference type="EMBL" id="MDR6225738.1"/>
    </source>
</evidence>
<keyword evidence="6" id="KW-1185">Reference proteome</keyword>
<evidence type="ECO:0000313" key="6">
    <source>
        <dbReference type="Proteomes" id="UP001185012"/>
    </source>
</evidence>
<dbReference type="InterPro" id="IPR011991">
    <property type="entry name" value="ArsR-like_HTH"/>
</dbReference>
<dbReference type="RefSeq" id="WP_309864766.1">
    <property type="nucleotide sequence ID" value="NZ_JAVDQG010000003.1"/>
</dbReference>
<dbReference type="GO" id="GO:0003677">
    <property type="term" value="F:DNA binding"/>
    <property type="evidence" value="ECO:0007669"/>
    <property type="project" value="UniProtKB-KW"/>
</dbReference>
<keyword evidence="3" id="KW-0804">Transcription</keyword>
<keyword evidence="1" id="KW-0805">Transcription regulation</keyword>
<evidence type="ECO:0000259" key="4">
    <source>
        <dbReference type="PROSITE" id="PS51118"/>
    </source>
</evidence>
<protein>
    <submittedName>
        <fullName evidence="5">DNA-binding HxlR family transcriptional regulator</fullName>
    </submittedName>
</protein>
<dbReference type="CDD" id="cd00090">
    <property type="entry name" value="HTH_ARSR"/>
    <property type="match status" value="1"/>
</dbReference>
<gene>
    <name evidence="5" type="ORF">JOE21_001736</name>
</gene>
<sequence length="108" mass="12588">MNNHKQKLCPMFEFAFELLGKRWTGLIIRVLMDGPKRFKEISSMIPGMSDKMLAERFKELEAAGILTRNIYPETPVRIEYELTEKGKALKPAMDELQSWAEQWAKPQD</sequence>
<dbReference type="PROSITE" id="PS51118">
    <property type="entry name" value="HTH_HXLR"/>
    <property type="match status" value="1"/>
</dbReference>
<dbReference type="Pfam" id="PF01638">
    <property type="entry name" value="HxlR"/>
    <property type="match status" value="1"/>
</dbReference>
<proteinExistence type="predicted"/>
<dbReference type="InterPro" id="IPR036390">
    <property type="entry name" value="WH_DNA-bd_sf"/>
</dbReference>
<name>A0ABU1IMW0_9BACL</name>
<evidence type="ECO:0000256" key="2">
    <source>
        <dbReference type="ARBA" id="ARBA00023125"/>
    </source>
</evidence>
<dbReference type="PANTHER" id="PTHR33204:SF37">
    <property type="entry name" value="HTH-TYPE TRANSCRIPTIONAL REGULATOR YODB"/>
    <property type="match status" value="1"/>
</dbReference>
<dbReference type="InterPro" id="IPR036388">
    <property type="entry name" value="WH-like_DNA-bd_sf"/>
</dbReference>
<evidence type="ECO:0000256" key="3">
    <source>
        <dbReference type="ARBA" id="ARBA00023163"/>
    </source>
</evidence>
<evidence type="ECO:0000256" key="1">
    <source>
        <dbReference type="ARBA" id="ARBA00023015"/>
    </source>
</evidence>
<accession>A0ABU1IMW0</accession>
<comment type="caution">
    <text evidence="5">The sequence shown here is derived from an EMBL/GenBank/DDBJ whole genome shotgun (WGS) entry which is preliminary data.</text>
</comment>
<dbReference type="InterPro" id="IPR002577">
    <property type="entry name" value="HTH_HxlR"/>
</dbReference>
<reference evidence="5 6" key="1">
    <citation type="submission" date="2023-07" db="EMBL/GenBank/DDBJ databases">
        <title>Genomic Encyclopedia of Type Strains, Phase IV (KMG-IV): sequencing the most valuable type-strain genomes for metagenomic binning, comparative biology and taxonomic classification.</title>
        <authorList>
            <person name="Goeker M."/>
        </authorList>
    </citation>
    <scope>NUCLEOTIDE SEQUENCE [LARGE SCALE GENOMIC DNA]</scope>
    <source>
        <strain evidence="5 6">DSM 45903</strain>
    </source>
</reference>
<feature type="domain" description="HTH hxlR-type" evidence="4">
    <location>
        <begin position="9"/>
        <end position="108"/>
    </location>
</feature>
<dbReference type="SUPFAM" id="SSF46785">
    <property type="entry name" value="Winged helix' DNA-binding domain"/>
    <property type="match status" value="1"/>
</dbReference>
<dbReference type="EMBL" id="JAVDQG010000003">
    <property type="protein sequence ID" value="MDR6225738.1"/>
    <property type="molecule type" value="Genomic_DNA"/>
</dbReference>
<dbReference type="Proteomes" id="UP001185012">
    <property type="component" value="Unassembled WGS sequence"/>
</dbReference>
<dbReference type="Gene3D" id="1.10.10.10">
    <property type="entry name" value="Winged helix-like DNA-binding domain superfamily/Winged helix DNA-binding domain"/>
    <property type="match status" value="1"/>
</dbReference>
<dbReference type="PANTHER" id="PTHR33204">
    <property type="entry name" value="TRANSCRIPTIONAL REGULATOR, MARR FAMILY"/>
    <property type="match status" value="1"/>
</dbReference>